<keyword evidence="5 16" id="KW-0548">Nucleotidyltransferase</keyword>
<dbReference type="CDD" id="cd08637">
    <property type="entry name" value="DNA_pol_A_pol_I_C"/>
    <property type="match status" value="1"/>
</dbReference>
<dbReference type="SMART" id="SM00279">
    <property type="entry name" value="HhH2"/>
    <property type="match status" value="1"/>
</dbReference>
<dbReference type="GO" id="GO:0008409">
    <property type="term" value="F:5'-3' exonuclease activity"/>
    <property type="evidence" value="ECO:0007669"/>
    <property type="project" value="UniProtKB-UniRule"/>
</dbReference>
<dbReference type="SUPFAM" id="SSF53098">
    <property type="entry name" value="Ribonuclease H-like"/>
    <property type="match status" value="1"/>
</dbReference>
<evidence type="ECO:0000256" key="7">
    <source>
        <dbReference type="ARBA" id="ARBA00022722"/>
    </source>
</evidence>
<dbReference type="FunFam" id="1.20.1060.10:FF:000001">
    <property type="entry name" value="DNA polymerase I"/>
    <property type="match status" value="1"/>
</dbReference>
<evidence type="ECO:0000256" key="1">
    <source>
        <dbReference type="ARBA" id="ARBA00007705"/>
    </source>
</evidence>
<evidence type="ECO:0000313" key="20">
    <source>
        <dbReference type="EMBL" id="SDG82203.1"/>
    </source>
</evidence>
<dbReference type="SMART" id="SM00475">
    <property type="entry name" value="53EXOc"/>
    <property type="match status" value="1"/>
</dbReference>
<proteinExistence type="inferred from homology"/>
<evidence type="ECO:0000256" key="2">
    <source>
        <dbReference type="ARBA" id="ARBA00012417"/>
    </source>
</evidence>
<dbReference type="Pfam" id="PF01612">
    <property type="entry name" value="DNA_pol_A_exo1"/>
    <property type="match status" value="1"/>
</dbReference>
<dbReference type="RefSeq" id="WP_091167032.1">
    <property type="nucleotide sequence ID" value="NZ_FNCG01000005.1"/>
</dbReference>
<dbReference type="Pfam" id="PF00476">
    <property type="entry name" value="DNA_pol_A"/>
    <property type="match status" value="1"/>
</dbReference>
<evidence type="ECO:0000259" key="17">
    <source>
        <dbReference type="SMART" id="SM00474"/>
    </source>
</evidence>
<dbReference type="PRINTS" id="PR00868">
    <property type="entry name" value="DNAPOLI"/>
</dbReference>
<dbReference type="CDD" id="cd06139">
    <property type="entry name" value="DNA_polA_I_Ecoli_like_exo"/>
    <property type="match status" value="1"/>
</dbReference>
<keyword evidence="6 16" id="KW-0235">DNA replication</keyword>
<dbReference type="InterPro" id="IPR008918">
    <property type="entry name" value="HhH2"/>
</dbReference>
<reference evidence="21" key="1">
    <citation type="submission" date="2016-10" db="EMBL/GenBank/DDBJ databases">
        <authorList>
            <person name="Varghese N."/>
            <person name="Submissions S."/>
        </authorList>
    </citation>
    <scope>NUCLEOTIDE SEQUENCE [LARGE SCALE GENOMIC DNA]</scope>
    <source>
        <strain evidence="21">Gh-67</strain>
    </source>
</reference>
<comment type="catalytic activity">
    <reaction evidence="14 16">
        <text>DNA(n) + a 2'-deoxyribonucleoside 5'-triphosphate = DNA(n+1) + diphosphate</text>
        <dbReference type="Rhea" id="RHEA:22508"/>
        <dbReference type="Rhea" id="RHEA-COMP:17339"/>
        <dbReference type="Rhea" id="RHEA-COMP:17340"/>
        <dbReference type="ChEBI" id="CHEBI:33019"/>
        <dbReference type="ChEBI" id="CHEBI:61560"/>
        <dbReference type="ChEBI" id="CHEBI:173112"/>
        <dbReference type="EC" id="2.7.7.7"/>
    </reaction>
</comment>
<evidence type="ECO:0000256" key="11">
    <source>
        <dbReference type="ARBA" id="ARBA00022932"/>
    </source>
</evidence>
<evidence type="ECO:0000256" key="9">
    <source>
        <dbReference type="ARBA" id="ARBA00022801"/>
    </source>
</evidence>
<evidence type="ECO:0000259" key="19">
    <source>
        <dbReference type="SMART" id="SM00482"/>
    </source>
</evidence>
<dbReference type="NCBIfam" id="NF004397">
    <property type="entry name" value="PRK05755.1"/>
    <property type="match status" value="1"/>
</dbReference>
<feature type="domain" description="DNA-directed DNA polymerase family A palm" evidence="19">
    <location>
        <begin position="692"/>
        <end position="899"/>
    </location>
</feature>
<evidence type="ECO:0000256" key="10">
    <source>
        <dbReference type="ARBA" id="ARBA00022839"/>
    </source>
</evidence>
<keyword evidence="8 16" id="KW-0227">DNA damage</keyword>
<dbReference type="SUPFAM" id="SSF56672">
    <property type="entry name" value="DNA/RNA polymerases"/>
    <property type="match status" value="1"/>
</dbReference>
<dbReference type="Gene3D" id="3.40.50.1010">
    <property type="entry name" value="5'-nuclease"/>
    <property type="match status" value="1"/>
</dbReference>
<dbReference type="InterPro" id="IPR002298">
    <property type="entry name" value="DNA_polymerase_A"/>
</dbReference>
<evidence type="ECO:0000256" key="6">
    <source>
        <dbReference type="ARBA" id="ARBA00022705"/>
    </source>
</evidence>
<dbReference type="GO" id="GO:0003887">
    <property type="term" value="F:DNA-directed DNA polymerase activity"/>
    <property type="evidence" value="ECO:0007669"/>
    <property type="project" value="UniProtKB-UniRule"/>
</dbReference>
<dbReference type="Proteomes" id="UP000199705">
    <property type="component" value="Unassembled WGS sequence"/>
</dbReference>
<organism evidence="20 21">
    <name type="scientific">Mucilaginibacter gossypii</name>
    <dbReference type="NCBI Taxonomy" id="551996"/>
    <lineage>
        <taxon>Bacteria</taxon>
        <taxon>Pseudomonadati</taxon>
        <taxon>Bacteroidota</taxon>
        <taxon>Sphingobacteriia</taxon>
        <taxon>Sphingobacteriales</taxon>
        <taxon>Sphingobacteriaceae</taxon>
        <taxon>Mucilaginibacter</taxon>
    </lineage>
</organism>
<dbReference type="Pfam" id="PF01367">
    <property type="entry name" value="5_3_exonuc"/>
    <property type="match status" value="1"/>
</dbReference>
<dbReference type="InterPro" id="IPR029060">
    <property type="entry name" value="PIN-like_dom_sf"/>
</dbReference>
<keyword evidence="13 16" id="KW-0234">DNA repair</keyword>
<dbReference type="SMART" id="SM00482">
    <property type="entry name" value="POLAc"/>
    <property type="match status" value="1"/>
</dbReference>
<keyword evidence="9 16" id="KW-0378">Hydrolase</keyword>
<name>A0A1G7XDL7_9SPHI</name>
<dbReference type="SMART" id="SM00474">
    <property type="entry name" value="35EXOc"/>
    <property type="match status" value="1"/>
</dbReference>
<evidence type="ECO:0000256" key="3">
    <source>
        <dbReference type="ARBA" id="ARBA00020311"/>
    </source>
</evidence>
<dbReference type="InterPro" id="IPR002421">
    <property type="entry name" value="5-3_exonuclease"/>
</dbReference>
<dbReference type="AlphaFoldDB" id="A0A1G7XDL7"/>
<dbReference type="InterPro" id="IPR001098">
    <property type="entry name" value="DNA-dir_DNA_pol_A_palm_dom"/>
</dbReference>
<evidence type="ECO:0000256" key="8">
    <source>
        <dbReference type="ARBA" id="ARBA00022763"/>
    </source>
</evidence>
<evidence type="ECO:0000256" key="13">
    <source>
        <dbReference type="ARBA" id="ARBA00023204"/>
    </source>
</evidence>
<dbReference type="InterPro" id="IPR036397">
    <property type="entry name" value="RNaseH_sf"/>
</dbReference>
<comment type="function">
    <text evidence="16">In addition to polymerase activity, this DNA polymerase exhibits 3'-5' and 5'-3' exonuclease activity.</text>
</comment>
<dbReference type="FunFam" id="1.10.150.20:FF:000003">
    <property type="entry name" value="DNA polymerase I"/>
    <property type="match status" value="1"/>
</dbReference>
<dbReference type="GO" id="GO:0008408">
    <property type="term" value="F:3'-5' exonuclease activity"/>
    <property type="evidence" value="ECO:0007669"/>
    <property type="project" value="UniProtKB-UniRule"/>
</dbReference>
<dbReference type="InterPro" id="IPR020046">
    <property type="entry name" value="5-3_exonucl_a-hlix_arch_N"/>
</dbReference>
<dbReference type="CDD" id="cd09898">
    <property type="entry name" value="H3TH_53EXO"/>
    <property type="match status" value="1"/>
</dbReference>
<dbReference type="InterPro" id="IPR002562">
    <property type="entry name" value="3'-5'_exonuclease_dom"/>
</dbReference>
<dbReference type="Pfam" id="PF02739">
    <property type="entry name" value="5_3_exonuc_N"/>
    <property type="match status" value="1"/>
</dbReference>
<dbReference type="Gene3D" id="1.10.150.20">
    <property type="entry name" value="5' to 3' exonuclease, C-terminal subdomain"/>
    <property type="match status" value="2"/>
</dbReference>
<dbReference type="SUPFAM" id="SSF47807">
    <property type="entry name" value="5' to 3' exonuclease, C-terminal subdomain"/>
    <property type="match status" value="1"/>
</dbReference>
<sequence>MKKLFLLDGMALIYRAHFALSKTPRFTSNGLNTSAMMGFTNTLLDVLKKEAPTHMAVVFDTEAPTERHTDFEGYKAHREAMPEDLAKALPYVIKIILGFNIPVITSDGYEADDIIGTLAKKAEQKGYTVYCMTPDKDFGQLVSDNIFIYKPARMGNEMEIQGVKEILAKWEIERVDQVIDILGLWGDAVDGIPGIPGIGEKTAKALIKQYGSMENIFEHSHELKGKQRENVEQFKEQGLMSKKLATILLNVPVELDEEGLEVCAPSKELLEPLFAELEFRTLGKRVFGDDFSITELKPAGTQIDLFGNPTATGRTTMTVDVEDIREDLIIAAKNINNTPHEYHLADTLEKRAELINILAQQPTICFDTETTGTDPNHCELVGLSFSVKPRQGWYVPVPADQAGAQSIVTEFKAVLENENIGKIGQNIKFDILMLKWYNIEVKGTLFDTMLAHYILDPDTRHNMDILSENYLGYKPVSITELIGPKGKNQGNMRDVDFEKIKEYAAEDADITLQLKDIFEPKLKEVEGEKLVNEIEHPLIYVLADMEYEGVKIDHDTLREFSKQLETDIAQYEKTVYEKAGVKFNIASPKQLGEVLFEKLMLDPKAKKTKTGQYQTGEDVLLSLAAKSDIVRDILDFRQLQKLKSTYVDALPQMVNPKTGRVHTSYNQAVAATGRLSSVNPNLQNIPIRTERGREVRKAFIPRDSNHTIVSADYSQIELRIIAEISKDPNMMQAFINNHDIHTATAANVYGIGLDEVTSDQRRNAKAVNFGIIYGQSAFGLSQSLGIPRKEAAEIIEQYFVQFAGIKQYMSDTMNFARENGYVCTLMGRRRYLRDINSANATVRGFAERNAINAPIQGSAADMIKIAMINIHKELKAQKLDTRMTMQVHDELVFDVPNHEVEIVKPIIMHHMKNAIKTEVPIMVEIGTGLNWLEAH</sequence>
<evidence type="ECO:0000259" key="18">
    <source>
        <dbReference type="SMART" id="SM00475"/>
    </source>
</evidence>
<dbReference type="InterPro" id="IPR019760">
    <property type="entry name" value="DNA-dir_DNA_pol_A_CS"/>
</dbReference>
<evidence type="ECO:0000256" key="12">
    <source>
        <dbReference type="ARBA" id="ARBA00023125"/>
    </source>
</evidence>
<dbReference type="PROSITE" id="PS00447">
    <property type="entry name" value="DNA_POLYMERASE_A"/>
    <property type="match status" value="1"/>
</dbReference>
<dbReference type="FunFam" id="1.10.150.20:FF:000002">
    <property type="entry name" value="DNA polymerase I"/>
    <property type="match status" value="1"/>
</dbReference>
<keyword evidence="12 16" id="KW-0238">DNA-binding</keyword>
<dbReference type="STRING" id="551996.SAMN05192573_10523"/>
<dbReference type="InterPro" id="IPR018320">
    <property type="entry name" value="DNA_polymerase_1"/>
</dbReference>
<comment type="similarity">
    <text evidence="1 16">Belongs to the DNA polymerase type-A family.</text>
</comment>
<dbReference type="GO" id="GO:0006261">
    <property type="term" value="P:DNA-templated DNA replication"/>
    <property type="evidence" value="ECO:0007669"/>
    <property type="project" value="UniProtKB-UniRule"/>
</dbReference>
<dbReference type="Gene3D" id="3.30.420.10">
    <property type="entry name" value="Ribonuclease H-like superfamily/Ribonuclease H"/>
    <property type="match status" value="1"/>
</dbReference>
<gene>
    <name evidence="16" type="primary">polA</name>
    <name evidence="20" type="ORF">SAMN05192573_10523</name>
</gene>
<dbReference type="EC" id="2.7.7.7" evidence="2 15"/>
<dbReference type="Gene3D" id="1.20.1060.10">
    <property type="entry name" value="Taq DNA Polymerase, Chain T, domain 4"/>
    <property type="match status" value="1"/>
</dbReference>
<dbReference type="InterPro" id="IPR043502">
    <property type="entry name" value="DNA/RNA_pol_sf"/>
</dbReference>
<dbReference type="CDD" id="cd09859">
    <property type="entry name" value="PIN_53EXO"/>
    <property type="match status" value="1"/>
</dbReference>
<evidence type="ECO:0000256" key="16">
    <source>
        <dbReference type="RuleBase" id="RU004460"/>
    </source>
</evidence>
<dbReference type="NCBIfam" id="TIGR00593">
    <property type="entry name" value="pola"/>
    <property type="match status" value="1"/>
</dbReference>
<feature type="domain" description="5'-3' exonuclease" evidence="18">
    <location>
        <begin position="2"/>
        <end position="263"/>
    </location>
</feature>
<keyword evidence="21" id="KW-1185">Reference proteome</keyword>
<dbReference type="InterPro" id="IPR036279">
    <property type="entry name" value="5-3_exonuclease_C_sf"/>
</dbReference>
<dbReference type="InterPro" id="IPR012337">
    <property type="entry name" value="RNaseH-like_sf"/>
</dbReference>
<keyword evidence="7" id="KW-0540">Nuclease</keyword>
<evidence type="ECO:0000256" key="15">
    <source>
        <dbReference type="NCBIfam" id="TIGR00593"/>
    </source>
</evidence>
<dbReference type="SUPFAM" id="SSF88723">
    <property type="entry name" value="PIN domain-like"/>
    <property type="match status" value="1"/>
</dbReference>
<protein>
    <recommendedName>
        <fullName evidence="3 15">DNA polymerase I</fullName>
        <ecNumber evidence="2 15">2.7.7.7</ecNumber>
    </recommendedName>
</protein>
<dbReference type="GO" id="GO:0006302">
    <property type="term" value="P:double-strand break repair"/>
    <property type="evidence" value="ECO:0007669"/>
    <property type="project" value="TreeGrafter"/>
</dbReference>
<evidence type="ECO:0000256" key="14">
    <source>
        <dbReference type="ARBA" id="ARBA00049244"/>
    </source>
</evidence>
<evidence type="ECO:0000256" key="5">
    <source>
        <dbReference type="ARBA" id="ARBA00022695"/>
    </source>
</evidence>
<accession>A0A1G7XDL7</accession>
<feature type="domain" description="3'-5' exonuclease" evidence="17">
    <location>
        <begin position="342"/>
        <end position="523"/>
    </location>
</feature>
<evidence type="ECO:0000313" key="21">
    <source>
        <dbReference type="Proteomes" id="UP000199705"/>
    </source>
</evidence>
<keyword evidence="10 16" id="KW-0269">Exonuclease</keyword>
<keyword evidence="11 16" id="KW-0239">DNA-directed DNA polymerase</keyword>
<evidence type="ECO:0000256" key="4">
    <source>
        <dbReference type="ARBA" id="ARBA00022679"/>
    </source>
</evidence>
<dbReference type="Gene3D" id="3.30.70.370">
    <property type="match status" value="1"/>
</dbReference>
<dbReference type="PANTHER" id="PTHR10133:SF27">
    <property type="entry name" value="DNA POLYMERASE NU"/>
    <property type="match status" value="1"/>
</dbReference>
<dbReference type="InterPro" id="IPR020045">
    <property type="entry name" value="DNA_polI_H3TH"/>
</dbReference>
<dbReference type="GO" id="GO:0003677">
    <property type="term" value="F:DNA binding"/>
    <property type="evidence" value="ECO:0007669"/>
    <property type="project" value="UniProtKB-UniRule"/>
</dbReference>
<dbReference type="PANTHER" id="PTHR10133">
    <property type="entry name" value="DNA POLYMERASE I"/>
    <property type="match status" value="1"/>
</dbReference>
<keyword evidence="4 16" id="KW-0808">Transferase</keyword>
<dbReference type="EMBL" id="FNCG01000005">
    <property type="protein sequence ID" value="SDG82203.1"/>
    <property type="molecule type" value="Genomic_DNA"/>
</dbReference>